<organism evidence="2 3">
    <name type="scientific">Lentinula lateritia</name>
    <dbReference type="NCBI Taxonomy" id="40482"/>
    <lineage>
        <taxon>Eukaryota</taxon>
        <taxon>Fungi</taxon>
        <taxon>Dikarya</taxon>
        <taxon>Basidiomycota</taxon>
        <taxon>Agaricomycotina</taxon>
        <taxon>Agaricomycetes</taxon>
        <taxon>Agaricomycetidae</taxon>
        <taxon>Agaricales</taxon>
        <taxon>Marasmiineae</taxon>
        <taxon>Omphalotaceae</taxon>
        <taxon>Lentinula</taxon>
    </lineage>
</organism>
<proteinExistence type="predicted"/>
<keyword evidence="1" id="KW-0732">Signal</keyword>
<accession>A0A9W9A306</accession>
<comment type="caution">
    <text evidence="2">The sequence shown here is derived from an EMBL/GenBank/DDBJ whole genome shotgun (WGS) entry which is preliminary data.</text>
</comment>
<feature type="signal peptide" evidence="1">
    <location>
        <begin position="1"/>
        <end position="19"/>
    </location>
</feature>
<feature type="chain" id="PRO_5040904289" evidence="1">
    <location>
        <begin position="20"/>
        <end position="56"/>
    </location>
</feature>
<evidence type="ECO:0000313" key="3">
    <source>
        <dbReference type="Proteomes" id="UP001150238"/>
    </source>
</evidence>
<reference evidence="2" key="1">
    <citation type="submission" date="2022-08" db="EMBL/GenBank/DDBJ databases">
        <authorList>
            <consortium name="DOE Joint Genome Institute"/>
            <person name="Min B."/>
            <person name="Riley R."/>
            <person name="Sierra-Patev S."/>
            <person name="Naranjo-Ortiz M."/>
            <person name="Looney B."/>
            <person name="Konkel Z."/>
            <person name="Slot J.C."/>
            <person name="Sakamoto Y."/>
            <person name="Steenwyk J.L."/>
            <person name="Rokas A."/>
            <person name="Carro J."/>
            <person name="Camarero S."/>
            <person name="Ferreira P."/>
            <person name="Molpeceres G."/>
            <person name="Ruiz-Duenas F.J."/>
            <person name="Serrano A."/>
            <person name="Henrissat B."/>
            <person name="Drula E."/>
            <person name="Hughes K.W."/>
            <person name="Mata J.L."/>
            <person name="Ishikawa N.K."/>
            <person name="Vargas-Isla R."/>
            <person name="Ushijima S."/>
            <person name="Smith C.A."/>
            <person name="Ahrendt S."/>
            <person name="Andreopoulos W."/>
            <person name="He G."/>
            <person name="Labutti K."/>
            <person name="Lipzen A."/>
            <person name="Ng V."/>
            <person name="Sandor L."/>
            <person name="Barry K."/>
            <person name="Martinez A.T."/>
            <person name="Xiao Y."/>
            <person name="Gibbons J.G."/>
            <person name="Terashima K."/>
            <person name="Hibbett D.S."/>
            <person name="Grigoriev I.V."/>
        </authorList>
    </citation>
    <scope>NUCLEOTIDE SEQUENCE</scope>
    <source>
        <strain evidence="2">Sp2 HRB7682 ss15</strain>
    </source>
</reference>
<evidence type="ECO:0000313" key="2">
    <source>
        <dbReference type="EMBL" id="KAJ4471779.1"/>
    </source>
</evidence>
<gene>
    <name evidence="2" type="ORF">C8J55DRAFT_520975</name>
</gene>
<dbReference type="Proteomes" id="UP001150238">
    <property type="component" value="Unassembled WGS sequence"/>
</dbReference>
<protein>
    <submittedName>
        <fullName evidence="2">Uncharacterized protein</fullName>
    </submittedName>
</protein>
<dbReference type="EMBL" id="JANVFS010000028">
    <property type="protein sequence ID" value="KAJ4471779.1"/>
    <property type="molecule type" value="Genomic_DNA"/>
</dbReference>
<name>A0A9W9A306_9AGAR</name>
<sequence>MSLMIATIVLQFLQLHALGWHPQVDEQLQPSEPQALLTRVTVSVYWCVSARCPLKR</sequence>
<evidence type="ECO:0000256" key="1">
    <source>
        <dbReference type="SAM" id="SignalP"/>
    </source>
</evidence>
<reference evidence="2" key="2">
    <citation type="journal article" date="2023" name="Proc. Natl. Acad. Sci. U.S.A.">
        <title>A global phylogenomic analysis of the shiitake genus Lentinula.</title>
        <authorList>
            <person name="Sierra-Patev S."/>
            <person name="Min B."/>
            <person name="Naranjo-Ortiz M."/>
            <person name="Looney B."/>
            <person name="Konkel Z."/>
            <person name="Slot J.C."/>
            <person name="Sakamoto Y."/>
            <person name="Steenwyk J.L."/>
            <person name="Rokas A."/>
            <person name="Carro J."/>
            <person name="Camarero S."/>
            <person name="Ferreira P."/>
            <person name="Molpeceres G."/>
            <person name="Ruiz-Duenas F.J."/>
            <person name="Serrano A."/>
            <person name="Henrissat B."/>
            <person name="Drula E."/>
            <person name="Hughes K.W."/>
            <person name="Mata J.L."/>
            <person name="Ishikawa N.K."/>
            <person name="Vargas-Isla R."/>
            <person name="Ushijima S."/>
            <person name="Smith C.A."/>
            <person name="Donoghue J."/>
            <person name="Ahrendt S."/>
            <person name="Andreopoulos W."/>
            <person name="He G."/>
            <person name="LaButti K."/>
            <person name="Lipzen A."/>
            <person name="Ng V."/>
            <person name="Riley R."/>
            <person name="Sandor L."/>
            <person name="Barry K."/>
            <person name="Martinez A.T."/>
            <person name="Xiao Y."/>
            <person name="Gibbons J.G."/>
            <person name="Terashima K."/>
            <person name="Grigoriev I.V."/>
            <person name="Hibbett D."/>
        </authorList>
    </citation>
    <scope>NUCLEOTIDE SEQUENCE</scope>
    <source>
        <strain evidence="2">Sp2 HRB7682 ss15</strain>
    </source>
</reference>
<dbReference type="AlphaFoldDB" id="A0A9W9A306"/>